<sequence>MVCSMVEAAKAETAPTTAPATTASRIDAGGKMMAMMIARMAIPMEAPSPAHLPLLRLPEGSEEFHGSLPANS</sequence>
<name>A0A6J7L7D9_9ZZZZ</name>
<reference evidence="1" key="1">
    <citation type="submission" date="2020-05" db="EMBL/GenBank/DDBJ databases">
        <authorList>
            <person name="Chiriac C."/>
            <person name="Salcher M."/>
            <person name="Ghai R."/>
            <person name="Kavagutti S V."/>
        </authorList>
    </citation>
    <scope>NUCLEOTIDE SEQUENCE</scope>
</reference>
<evidence type="ECO:0000313" key="1">
    <source>
        <dbReference type="EMBL" id="CAB4963991.1"/>
    </source>
</evidence>
<dbReference type="EMBL" id="CAFBNF010000354">
    <property type="protein sequence ID" value="CAB4963991.1"/>
    <property type="molecule type" value="Genomic_DNA"/>
</dbReference>
<organism evidence="1">
    <name type="scientific">freshwater metagenome</name>
    <dbReference type="NCBI Taxonomy" id="449393"/>
    <lineage>
        <taxon>unclassified sequences</taxon>
        <taxon>metagenomes</taxon>
        <taxon>ecological metagenomes</taxon>
    </lineage>
</organism>
<accession>A0A6J7L7D9</accession>
<gene>
    <name evidence="1" type="ORF">UFOPK3773_02207</name>
</gene>
<proteinExistence type="predicted"/>
<dbReference type="AlphaFoldDB" id="A0A6J7L7D9"/>
<protein>
    <submittedName>
        <fullName evidence="1">Unannotated protein</fullName>
    </submittedName>
</protein>